<dbReference type="InterPro" id="IPR001906">
    <property type="entry name" value="Terpene_synth_N"/>
</dbReference>
<dbReference type="Pfam" id="PF03936">
    <property type="entry name" value="Terpene_synth_C"/>
    <property type="match status" value="1"/>
</dbReference>
<dbReference type="InterPro" id="IPR034741">
    <property type="entry name" value="Terpene_cyclase-like_1_C"/>
</dbReference>
<dbReference type="GO" id="GO:0000287">
    <property type="term" value="F:magnesium ion binding"/>
    <property type="evidence" value="ECO:0007669"/>
    <property type="project" value="InterPro"/>
</dbReference>
<keyword evidence="3" id="KW-0460">Magnesium</keyword>
<dbReference type="Gene3D" id="1.50.10.130">
    <property type="entry name" value="Terpene synthase, N-terminal domain"/>
    <property type="match status" value="1"/>
</dbReference>
<dbReference type="FunFam" id="1.10.600.10:FF:000007">
    <property type="entry name" value="Isoprene synthase, chloroplastic"/>
    <property type="match status" value="1"/>
</dbReference>
<dbReference type="InterPro" id="IPR050148">
    <property type="entry name" value="Terpene_synthase-like"/>
</dbReference>
<keyword evidence="7" id="KW-1185">Reference proteome</keyword>
<protein>
    <submittedName>
        <fullName evidence="6">Uncharacterized protein</fullName>
    </submittedName>
</protein>
<feature type="domain" description="Terpene synthase N-terminal" evidence="4">
    <location>
        <begin position="57"/>
        <end position="233"/>
    </location>
</feature>
<dbReference type="Gene3D" id="1.10.600.10">
    <property type="entry name" value="Farnesyl Diphosphate Synthase"/>
    <property type="match status" value="1"/>
</dbReference>
<evidence type="ECO:0000313" key="7">
    <source>
        <dbReference type="Proteomes" id="UP000316621"/>
    </source>
</evidence>
<dbReference type="InterPro" id="IPR044814">
    <property type="entry name" value="Terpene_cyclase_plant_C1"/>
</dbReference>
<dbReference type="EMBL" id="CM010725">
    <property type="protein sequence ID" value="RZC85098.1"/>
    <property type="molecule type" value="Genomic_DNA"/>
</dbReference>
<evidence type="ECO:0000259" key="4">
    <source>
        <dbReference type="Pfam" id="PF01397"/>
    </source>
</evidence>
<evidence type="ECO:0000256" key="1">
    <source>
        <dbReference type="ARBA" id="ARBA00001946"/>
    </source>
</evidence>
<reference evidence="6 7" key="1">
    <citation type="journal article" date="2018" name="Science">
        <title>The opium poppy genome and morphinan production.</title>
        <authorList>
            <person name="Guo L."/>
            <person name="Winzer T."/>
            <person name="Yang X."/>
            <person name="Li Y."/>
            <person name="Ning Z."/>
            <person name="He Z."/>
            <person name="Teodor R."/>
            <person name="Lu Y."/>
            <person name="Bowser T.A."/>
            <person name="Graham I.A."/>
            <person name="Ye K."/>
        </authorList>
    </citation>
    <scope>NUCLEOTIDE SEQUENCE [LARGE SCALE GENOMIC DNA]</scope>
    <source>
        <strain evidence="7">cv. HN1</strain>
        <tissue evidence="6">Leaves</tissue>
    </source>
</reference>
<dbReference type="CDD" id="cd00684">
    <property type="entry name" value="Terpene_cyclase_plant_C1"/>
    <property type="match status" value="1"/>
</dbReference>
<dbReference type="InterPro" id="IPR008949">
    <property type="entry name" value="Isoprenoid_synthase_dom_sf"/>
</dbReference>
<dbReference type="SFLD" id="SFLDG01019">
    <property type="entry name" value="Terpene_Cyclase_Like_1_C_Termi"/>
    <property type="match status" value="1"/>
</dbReference>
<evidence type="ECO:0000259" key="5">
    <source>
        <dbReference type="Pfam" id="PF03936"/>
    </source>
</evidence>
<dbReference type="FunFam" id="1.50.10.130:FF:000001">
    <property type="entry name" value="Isoprene synthase, chloroplastic"/>
    <property type="match status" value="1"/>
</dbReference>
<name>A0A4Y7LKU2_PAPSO</name>
<proteinExistence type="predicted"/>
<accession>A0A4Y7LKU2</accession>
<evidence type="ECO:0000256" key="3">
    <source>
        <dbReference type="ARBA" id="ARBA00022842"/>
    </source>
</evidence>
<dbReference type="SFLD" id="SFLDS00005">
    <property type="entry name" value="Isoprenoid_Synthase_Type_I"/>
    <property type="match status" value="1"/>
</dbReference>
<dbReference type="InterPro" id="IPR008930">
    <property type="entry name" value="Terpenoid_cyclase/PrenylTrfase"/>
</dbReference>
<dbReference type="AlphaFoldDB" id="A0A4Y7LKU2"/>
<gene>
    <name evidence="6" type="ORF">C5167_047882</name>
</gene>
<dbReference type="Pfam" id="PF01397">
    <property type="entry name" value="Terpene_synth"/>
    <property type="match status" value="1"/>
</dbReference>
<organism evidence="6 7">
    <name type="scientific">Papaver somniferum</name>
    <name type="common">Opium poppy</name>
    <dbReference type="NCBI Taxonomy" id="3469"/>
    <lineage>
        <taxon>Eukaryota</taxon>
        <taxon>Viridiplantae</taxon>
        <taxon>Streptophyta</taxon>
        <taxon>Embryophyta</taxon>
        <taxon>Tracheophyta</taxon>
        <taxon>Spermatophyta</taxon>
        <taxon>Magnoliopsida</taxon>
        <taxon>Ranunculales</taxon>
        <taxon>Papaveraceae</taxon>
        <taxon>Papaveroideae</taxon>
        <taxon>Papaver</taxon>
    </lineage>
</organism>
<comment type="cofactor">
    <cofactor evidence="1">
        <name>Mg(2+)</name>
        <dbReference type="ChEBI" id="CHEBI:18420"/>
    </cofactor>
</comment>
<dbReference type="PANTHER" id="PTHR31225:SF252">
    <property type="entry name" value="TERPENE SYNTHASE 12-RELATED"/>
    <property type="match status" value="1"/>
</dbReference>
<dbReference type="Proteomes" id="UP000316621">
    <property type="component" value="Chromosome 11"/>
</dbReference>
<dbReference type="GO" id="GO:0010333">
    <property type="term" value="F:terpene synthase activity"/>
    <property type="evidence" value="ECO:0007669"/>
    <property type="project" value="InterPro"/>
</dbReference>
<dbReference type="PANTHER" id="PTHR31225">
    <property type="entry name" value="OS04G0344100 PROTEIN-RELATED"/>
    <property type="match status" value="1"/>
</dbReference>
<keyword evidence="2" id="KW-0479">Metal-binding</keyword>
<dbReference type="GO" id="GO:0016102">
    <property type="term" value="P:diterpenoid biosynthetic process"/>
    <property type="evidence" value="ECO:0007669"/>
    <property type="project" value="InterPro"/>
</dbReference>
<dbReference type="InterPro" id="IPR036965">
    <property type="entry name" value="Terpene_synth_N_sf"/>
</dbReference>
<dbReference type="OMA" id="WISVTGH"/>
<dbReference type="STRING" id="3469.A0A4Y7LKU2"/>
<evidence type="ECO:0000313" key="6">
    <source>
        <dbReference type="EMBL" id="RZC85098.1"/>
    </source>
</evidence>
<dbReference type="SUPFAM" id="SSF48576">
    <property type="entry name" value="Terpenoid synthases"/>
    <property type="match status" value="1"/>
</dbReference>
<sequence length="614" mass="71209">MFQIIHYPFLTSSSSSCSLSSLSYPFTSTPSSSLLSVSTKRLAQSKSSVHFQYQPAIWDKHFVESVPKTNYSRETDKELLVKKIEKQVKGLLKNAVKPLAKLELIDTIQRLGMSYLIEEDILKILENMYHDDAQKMKDNLYATSLKFRLLRQYGFYQSQDIFDEFRHARGGFKETITRDIKGMLSLFEAAHLLLEGEIILIEAILFTRRHLLDFGSNNDKINVNLTSQVRRSLETPFHWRVQRSEARFFIEAYEFQNDMNPTLLELAKVNFNMVQAQHEMELRRISRWWNNIGIAKKLNFARDRLVECFLSNIGCSWEPRNERCREWLTKILSFALVIDDIYDVYGSIEELELFTDVIERWDCKAMEKLPNHMKICFLALYNTVNGMAFEILSEQQFDILPHLTKLLANSMKAMLTEAKWCYKVYVPTFVEYVQNGSVSSVGYVFLMAAYFMTDQNINVGVLHAFENNHPLLYSSCLLCRLSNDLATSSMEIKRGEVASSIFCYMQEKNVSEKDAREHVKGLIMEMWKEMNRSLLDSSPFDGSFVNLVLNFARTSLFMYQYGDALGSEHSRSIEHVLSLIVNPIHIDDPTYKEYSSIPVIDNINCNPVLSERRS</sequence>
<dbReference type="InterPro" id="IPR005630">
    <property type="entry name" value="Terpene_synthase_metal-bd"/>
</dbReference>
<evidence type="ECO:0000256" key="2">
    <source>
        <dbReference type="ARBA" id="ARBA00022723"/>
    </source>
</evidence>
<dbReference type="Gramene" id="RZC85098">
    <property type="protein sequence ID" value="RZC85098"/>
    <property type="gene ID" value="C5167_047882"/>
</dbReference>
<feature type="domain" description="Terpene synthase metal-binding" evidence="5">
    <location>
        <begin position="291"/>
        <end position="529"/>
    </location>
</feature>
<dbReference type="SUPFAM" id="SSF48239">
    <property type="entry name" value="Terpenoid cyclases/Protein prenyltransferases"/>
    <property type="match status" value="1"/>
</dbReference>